<protein>
    <submittedName>
        <fullName evidence="9">Octopine permease ATP-binding protein P</fullName>
    </submittedName>
</protein>
<comment type="subcellular location">
    <subcellularLocation>
        <location evidence="1">Cell membrane</location>
        <topology evidence="1">Peripheral membrane protein</topology>
    </subcellularLocation>
</comment>
<evidence type="ECO:0000256" key="1">
    <source>
        <dbReference type="ARBA" id="ARBA00004202"/>
    </source>
</evidence>
<dbReference type="InterPro" id="IPR050086">
    <property type="entry name" value="MetN_ABC_transporter-like"/>
</dbReference>
<dbReference type="InterPro" id="IPR003439">
    <property type="entry name" value="ABC_transporter-like_ATP-bd"/>
</dbReference>
<evidence type="ECO:0000313" key="10">
    <source>
        <dbReference type="Proteomes" id="UP000049983"/>
    </source>
</evidence>
<dbReference type="Pfam" id="PF00005">
    <property type="entry name" value="ABC_tran"/>
    <property type="match status" value="1"/>
</dbReference>
<gene>
    <name evidence="9" type="primary">occP</name>
    <name evidence="9" type="ORF">LA5096_03524</name>
</gene>
<dbReference type="AlphaFoldDB" id="A0A0M6ZU28"/>
<keyword evidence="5" id="KW-0547">Nucleotide-binding</keyword>
<evidence type="ECO:0000256" key="3">
    <source>
        <dbReference type="ARBA" id="ARBA00022448"/>
    </source>
</evidence>
<keyword evidence="3" id="KW-0813">Transport</keyword>
<dbReference type="InterPro" id="IPR003593">
    <property type="entry name" value="AAA+_ATPase"/>
</dbReference>
<accession>A0A0M6ZU28</accession>
<dbReference type="GO" id="GO:0016887">
    <property type="term" value="F:ATP hydrolysis activity"/>
    <property type="evidence" value="ECO:0007669"/>
    <property type="project" value="InterPro"/>
</dbReference>
<evidence type="ECO:0000256" key="5">
    <source>
        <dbReference type="ARBA" id="ARBA00022741"/>
    </source>
</evidence>
<sequence length="254" mass="27550">MSAATTRLSVQNLSKSFGSLRVLHDISLAADEGQVITIIGSSGSGKSTFLRCLNLLEVPDGGAISLDGRPVAYSSNAHGLKVTKEVRALRTALPMVFQSFNLWRHMSVRDNVAIAPIHVLGKPRAEANERAHDLLVRVGLGERMHFYPHQLSGGQQQRAAIARALAMEPRALLFDEPTSALDPELVGEVLKVIEELAAAGNTMLMVTHEMGFARNVSDRVIFLDQGRVAESGTPEELFDAPRTERAAQFLASVM</sequence>
<evidence type="ECO:0000256" key="7">
    <source>
        <dbReference type="ARBA" id="ARBA00023136"/>
    </source>
</evidence>
<dbReference type="InterPro" id="IPR030679">
    <property type="entry name" value="ABC_ATPase_HisP-typ"/>
</dbReference>
<dbReference type="InterPro" id="IPR027417">
    <property type="entry name" value="P-loop_NTPase"/>
</dbReference>
<comment type="similarity">
    <text evidence="2">Belongs to the ABC transporter superfamily.</text>
</comment>
<dbReference type="EMBL" id="CXWC01000011">
    <property type="protein sequence ID" value="CTQ73093.1"/>
    <property type="molecule type" value="Genomic_DNA"/>
</dbReference>
<reference evidence="10" key="1">
    <citation type="submission" date="2015-07" db="EMBL/GenBank/DDBJ databases">
        <authorList>
            <person name="Rodrigo-Torres Lidia"/>
            <person name="Arahal R.David."/>
        </authorList>
    </citation>
    <scope>NUCLEOTIDE SEQUENCE [LARGE SCALE GENOMIC DNA]</scope>
    <source>
        <strain evidence="10">CECT 5096</strain>
    </source>
</reference>
<dbReference type="PIRSF" id="PIRSF039085">
    <property type="entry name" value="ABC_ATPase_HisP"/>
    <property type="match status" value="1"/>
</dbReference>
<dbReference type="Proteomes" id="UP000049983">
    <property type="component" value="Unassembled WGS sequence"/>
</dbReference>
<evidence type="ECO:0000256" key="2">
    <source>
        <dbReference type="ARBA" id="ARBA00005417"/>
    </source>
</evidence>
<dbReference type="GO" id="GO:0005524">
    <property type="term" value="F:ATP binding"/>
    <property type="evidence" value="ECO:0007669"/>
    <property type="project" value="UniProtKB-KW"/>
</dbReference>
<feature type="domain" description="ABC transporter" evidence="8">
    <location>
        <begin position="8"/>
        <end position="250"/>
    </location>
</feature>
<evidence type="ECO:0000256" key="4">
    <source>
        <dbReference type="ARBA" id="ARBA00022475"/>
    </source>
</evidence>
<dbReference type="PANTHER" id="PTHR43166">
    <property type="entry name" value="AMINO ACID IMPORT ATP-BINDING PROTEIN"/>
    <property type="match status" value="1"/>
</dbReference>
<dbReference type="CDD" id="cd03262">
    <property type="entry name" value="ABC_HisP_GlnQ"/>
    <property type="match status" value="1"/>
</dbReference>
<dbReference type="InterPro" id="IPR017871">
    <property type="entry name" value="ABC_transporter-like_CS"/>
</dbReference>
<dbReference type="Gene3D" id="3.40.50.300">
    <property type="entry name" value="P-loop containing nucleotide triphosphate hydrolases"/>
    <property type="match status" value="1"/>
</dbReference>
<keyword evidence="6 9" id="KW-0067">ATP-binding</keyword>
<keyword evidence="4" id="KW-1003">Cell membrane</keyword>
<dbReference type="SUPFAM" id="SSF52540">
    <property type="entry name" value="P-loop containing nucleoside triphosphate hydrolases"/>
    <property type="match status" value="1"/>
</dbReference>
<dbReference type="GeneID" id="97670864"/>
<dbReference type="PANTHER" id="PTHR43166:SF35">
    <property type="entry name" value="L-CYSTINE IMPORT ATP-BINDING PROTEIN TCYN"/>
    <property type="match status" value="1"/>
</dbReference>
<dbReference type="PROSITE" id="PS50893">
    <property type="entry name" value="ABC_TRANSPORTER_2"/>
    <property type="match status" value="1"/>
</dbReference>
<evidence type="ECO:0000259" key="8">
    <source>
        <dbReference type="PROSITE" id="PS50893"/>
    </source>
</evidence>
<dbReference type="GO" id="GO:0015424">
    <property type="term" value="F:ABC-type amino acid transporter activity"/>
    <property type="evidence" value="ECO:0007669"/>
    <property type="project" value="InterPro"/>
</dbReference>
<dbReference type="STRING" id="311410.LA5095_00384"/>
<proteinExistence type="inferred from homology"/>
<evidence type="ECO:0000313" key="9">
    <source>
        <dbReference type="EMBL" id="CTQ73093.1"/>
    </source>
</evidence>
<dbReference type="SMART" id="SM00382">
    <property type="entry name" value="AAA"/>
    <property type="match status" value="1"/>
</dbReference>
<organism evidence="9 10">
    <name type="scientific">Roseibium album</name>
    <dbReference type="NCBI Taxonomy" id="311410"/>
    <lineage>
        <taxon>Bacteria</taxon>
        <taxon>Pseudomonadati</taxon>
        <taxon>Pseudomonadota</taxon>
        <taxon>Alphaproteobacteria</taxon>
        <taxon>Hyphomicrobiales</taxon>
        <taxon>Stappiaceae</taxon>
        <taxon>Roseibium</taxon>
    </lineage>
</organism>
<dbReference type="RefSeq" id="WP_055112638.1">
    <property type="nucleotide sequence ID" value="NZ_CXWA01000006.1"/>
</dbReference>
<dbReference type="PROSITE" id="PS00211">
    <property type="entry name" value="ABC_TRANSPORTER_1"/>
    <property type="match status" value="1"/>
</dbReference>
<name>A0A0M6ZU28_9HYPH</name>
<evidence type="ECO:0000256" key="6">
    <source>
        <dbReference type="ARBA" id="ARBA00022840"/>
    </source>
</evidence>
<keyword evidence="7" id="KW-0472">Membrane</keyword>
<dbReference type="FunFam" id="3.40.50.300:FF:000020">
    <property type="entry name" value="Amino acid ABC transporter ATP-binding component"/>
    <property type="match status" value="1"/>
</dbReference>
<dbReference type="GO" id="GO:0005886">
    <property type="term" value="C:plasma membrane"/>
    <property type="evidence" value="ECO:0007669"/>
    <property type="project" value="UniProtKB-SubCell"/>
</dbReference>
<keyword evidence="10" id="KW-1185">Reference proteome</keyword>
<dbReference type="OrthoDB" id="9802264at2"/>